<dbReference type="Gene3D" id="3.40.630.30">
    <property type="match status" value="1"/>
</dbReference>
<proteinExistence type="predicted"/>
<evidence type="ECO:0000313" key="4">
    <source>
        <dbReference type="EMBL" id="SEL03447.1"/>
    </source>
</evidence>
<keyword evidence="2" id="KW-0012">Acyltransferase</keyword>
<feature type="domain" description="N-acetyltransferase" evidence="3">
    <location>
        <begin position="1"/>
        <end position="148"/>
    </location>
</feature>
<dbReference type="STRING" id="1429083.GCA_001885685_01542"/>
<dbReference type="GO" id="GO:0016747">
    <property type="term" value="F:acyltransferase activity, transferring groups other than amino-acyl groups"/>
    <property type="evidence" value="ECO:0007669"/>
    <property type="project" value="InterPro"/>
</dbReference>
<dbReference type="EMBL" id="FOAS01000007">
    <property type="protein sequence ID" value="SEL03447.1"/>
    <property type="molecule type" value="Genomic_DNA"/>
</dbReference>
<reference evidence="4 5" key="1">
    <citation type="submission" date="2016-10" db="EMBL/GenBank/DDBJ databases">
        <authorList>
            <person name="de Groot N.N."/>
        </authorList>
    </citation>
    <scope>NUCLEOTIDE SEQUENCE [LARGE SCALE GENOMIC DNA]</scope>
    <source>
        <strain evidence="4 5">JCM 19513</strain>
    </source>
</reference>
<sequence>MRILPATFEHLDALAPLFVTYREFYQQLPSPEASRRFLEERIKNQDARLFLAMADDEDKILGFIQLFPSLSSLSLKPVWVLNDIYVIPEARRQLVADRLILKARELAQREGVIGLRAATRQDNEVGHELYRSMGFQDDDMFKHFSLTF</sequence>
<keyword evidence="5" id="KW-1185">Reference proteome</keyword>
<evidence type="ECO:0000259" key="3">
    <source>
        <dbReference type="PROSITE" id="PS51186"/>
    </source>
</evidence>
<gene>
    <name evidence="4" type="ORF">SAMN05216214_107149</name>
</gene>
<dbReference type="InterPro" id="IPR000182">
    <property type="entry name" value="GNAT_dom"/>
</dbReference>
<dbReference type="AlphaFoldDB" id="A0A1H7LYQ9"/>
<evidence type="ECO:0000256" key="2">
    <source>
        <dbReference type="ARBA" id="ARBA00023315"/>
    </source>
</evidence>
<keyword evidence="1 4" id="KW-0808">Transferase</keyword>
<organism evidence="4 5">
    <name type="scientific">Atopomonas hussainii</name>
    <dbReference type="NCBI Taxonomy" id="1429083"/>
    <lineage>
        <taxon>Bacteria</taxon>
        <taxon>Pseudomonadati</taxon>
        <taxon>Pseudomonadota</taxon>
        <taxon>Gammaproteobacteria</taxon>
        <taxon>Pseudomonadales</taxon>
        <taxon>Pseudomonadaceae</taxon>
        <taxon>Atopomonas</taxon>
    </lineage>
</organism>
<dbReference type="PANTHER" id="PTHR43877">
    <property type="entry name" value="AMINOALKYLPHOSPHONATE N-ACETYLTRANSFERASE-RELATED-RELATED"/>
    <property type="match status" value="1"/>
</dbReference>
<protein>
    <submittedName>
        <fullName evidence="4">Acetyltransferase (GNAT) family protein</fullName>
    </submittedName>
</protein>
<dbReference type="InterPro" id="IPR050832">
    <property type="entry name" value="Bact_Acetyltransf"/>
</dbReference>
<name>A0A1H7LYQ9_9GAMM</name>
<dbReference type="PROSITE" id="PS51186">
    <property type="entry name" value="GNAT"/>
    <property type="match status" value="1"/>
</dbReference>
<dbReference type="InterPro" id="IPR016181">
    <property type="entry name" value="Acyl_CoA_acyltransferase"/>
</dbReference>
<dbReference type="Pfam" id="PF00583">
    <property type="entry name" value="Acetyltransf_1"/>
    <property type="match status" value="1"/>
</dbReference>
<dbReference type="RefSeq" id="WP_071870787.1">
    <property type="nucleotide sequence ID" value="NZ_FOAS01000007.1"/>
</dbReference>
<dbReference type="CDD" id="cd04301">
    <property type="entry name" value="NAT_SF"/>
    <property type="match status" value="1"/>
</dbReference>
<evidence type="ECO:0000256" key="1">
    <source>
        <dbReference type="ARBA" id="ARBA00022679"/>
    </source>
</evidence>
<accession>A0A1H7LYQ9</accession>
<dbReference type="SUPFAM" id="SSF55729">
    <property type="entry name" value="Acyl-CoA N-acyltransferases (Nat)"/>
    <property type="match status" value="1"/>
</dbReference>
<dbReference type="OrthoDB" id="9792929at2"/>
<dbReference type="Proteomes" id="UP000185766">
    <property type="component" value="Unassembled WGS sequence"/>
</dbReference>
<dbReference type="PANTHER" id="PTHR43877:SF2">
    <property type="entry name" value="AMINOALKYLPHOSPHONATE N-ACETYLTRANSFERASE-RELATED"/>
    <property type="match status" value="1"/>
</dbReference>
<evidence type="ECO:0000313" key="5">
    <source>
        <dbReference type="Proteomes" id="UP000185766"/>
    </source>
</evidence>